<evidence type="ECO:0000259" key="7">
    <source>
        <dbReference type="Pfam" id="PF02518"/>
    </source>
</evidence>
<accession>A0ABU0TZ41</accession>
<dbReference type="GO" id="GO:0004673">
    <property type="term" value="F:protein histidine kinase activity"/>
    <property type="evidence" value="ECO:0007669"/>
    <property type="project" value="UniProtKB-EC"/>
</dbReference>
<sequence length="393" mass="41510">MMRPPAPPSDTTSTQIEDARAERRVFEAAVAVVGTFFAVATTTQSVMALGIFSVQMRAVAASPAAELVARGLINLGTVAVMLGMAVLVDLARQRPVLRIALAVLIALAAAVMRAIAQVASGLYPCTDVPVVVTEIATTTCAALLTLGIGLAVALLWRRQRSEQRQRERNHALALAAHDELRAEEIRIRREVAQELHGTVQGALVIAEAHVHHLAANADGASPVDSAELAAVAESLRVIRDEQLRRLTSRLFPADLDRGVEAALDALVARLPASIAVEDGYRAGARALDARATDERPPDGDALALLLVHIAEEGVTNAVKHGAISRIRIGIHEAEQRWVEVTVADDGVGIEATAVHSGLARLSRQALLRGGALVVNPGGIGERGSTLRARLPLD</sequence>
<feature type="transmembrane region" description="Helical" evidence="6">
    <location>
        <begin position="97"/>
        <end position="115"/>
    </location>
</feature>
<keyword evidence="6" id="KW-0472">Membrane</keyword>
<evidence type="ECO:0000256" key="5">
    <source>
        <dbReference type="ARBA" id="ARBA00023012"/>
    </source>
</evidence>
<dbReference type="Gene3D" id="3.30.565.10">
    <property type="entry name" value="Histidine kinase-like ATPase, C-terminal domain"/>
    <property type="match status" value="1"/>
</dbReference>
<evidence type="ECO:0000256" key="4">
    <source>
        <dbReference type="ARBA" id="ARBA00022777"/>
    </source>
</evidence>
<keyword evidence="6" id="KW-0812">Transmembrane</keyword>
<evidence type="ECO:0000256" key="1">
    <source>
        <dbReference type="ARBA" id="ARBA00000085"/>
    </source>
</evidence>
<dbReference type="InterPro" id="IPR036890">
    <property type="entry name" value="HATPase_C_sf"/>
</dbReference>
<dbReference type="EC" id="2.7.13.3" evidence="2"/>
<comment type="caution">
    <text evidence="8">The sequence shown here is derived from an EMBL/GenBank/DDBJ whole genome shotgun (WGS) entry which is preliminary data.</text>
</comment>
<dbReference type="Proteomes" id="UP001226691">
    <property type="component" value="Unassembled WGS sequence"/>
</dbReference>
<name>A0ABU0TZ41_MICTR</name>
<keyword evidence="9" id="KW-1185">Reference proteome</keyword>
<evidence type="ECO:0000256" key="6">
    <source>
        <dbReference type="SAM" id="Phobius"/>
    </source>
</evidence>
<feature type="domain" description="Histidine kinase/HSP90-like ATPase" evidence="7">
    <location>
        <begin position="304"/>
        <end position="363"/>
    </location>
</feature>
<keyword evidence="6" id="KW-1133">Transmembrane helix</keyword>
<proteinExistence type="predicted"/>
<dbReference type="InterPro" id="IPR050482">
    <property type="entry name" value="Sensor_HK_TwoCompSys"/>
</dbReference>
<gene>
    <name evidence="8" type="ORF">QE412_003496</name>
</gene>
<protein>
    <recommendedName>
        <fullName evidence="2">histidine kinase</fullName>
        <ecNumber evidence="2">2.7.13.3</ecNumber>
    </recommendedName>
</protein>
<dbReference type="SUPFAM" id="SSF55874">
    <property type="entry name" value="ATPase domain of HSP90 chaperone/DNA topoisomerase II/histidine kinase"/>
    <property type="match status" value="1"/>
</dbReference>
<keyword evidence="5" id="KW-0902">Two-component regulatory system</keyword>
<organism evidence="8 9">
    <name type="scientific">Microbacterium trichothecenolyticum</name>
    <name type="common">Aureobacterium trichothecenolyticum</name>
    <dbReference type="NCBI Taxonomy" id="69370"/>
    <lineage>
        <taxon>Bacteria</taxon>
        <taxon>Bacillati</taxon>
        <taxon>Actinomycetota</taxon>
        <taxon>Actinomycetes</taxon>
        <taxon>Micrococcales</taxon>
        <taxon>Microbacteriaceae</taxon>
        <taxon>Microbacterium</taxon>
    </lineage>
</organism>
<evidence type="ECO:0000313" key="9">
    <source>
        <dbReference type="Proteomes" id="UP001226691"/>
    </source>
</evidence>
<comment type="catalytic activity">
    <reaction evidence="1">
        <text>ATP + protein L-histidine = ADP + protein N-phospho-L-histidine.</text>
        <dbReference type="EC" id="2.7.13.3"/>
    </reaction>
</comment>
<dbReference type="EMBL" id="JAUTBF010000001">
    <property type="protein sequence ID" value="MDQ1124923.1"/>
    <property type="molecule type" value="Genomic_DNA"/>
</dbReference>
<keyword evidence="3 8" id="KW-0808">Transferase</keyword>
<dbReference type="Pfam" id="PF02518">
    <property type="entry name" value="HATPase_c"/>
    <property type="match status" value="1"/>
</dbReference>
<feature type="transmembrane region" description="Helical" evidence="6">
    <location>
        <begin position="28"/>
        <end position="52"/>
    </location>
</feature>
<dbReference type="RefSeq" id="WP_307486830.1">
    <property type="nucleotide sequence ID" value="NZ_JAUTBF010000001.1"/>
</dbReference>
<evidence type="ECO:0000313" key="8">
    <source>
        <dbReference type="EMBL" id="MDQ1124923.1"/>
    </source>
</evidence>
<feature type="transmembrane region" description="Helical" evidence="6">
    <location>
        <begin position="72"/>
        <end position="90"/>
    </location>
</feature>
<dbReference type="PANTHER" id="PTHR24421">
    <property type="entry name" value="NITRATE/NITRITE SENSOR PROTEIN NARX-RELATED"/>
    <property type="match status" value="1"/>
</dbReference>
<evidence type="ECO:0000256" key="2">
    <source>
        <dbReference type="ARBA" id="ARBA00012438"/>
    </source>
</evidence>
<reference evidence="8 9" key="1">
    <citation type="submission" date="2023-07" db="EMBL/GenBank/DDBJ databases">
        <title>Functional and genomic diversity of the sorghum phyllosphere microbiome.</title>
        <authorList>
            <person name="Shade A."/>
        </authorList>
    </citation>
    <scope>NUCLEOTIDE SEQUENCE [LARGE SCALE GENOMIC DNA]</scope>
    <source>
        <strain evidence="8 9">SORGH_AS_1207</strain>
    </source>
</reference>
<feature type="transmembrane region" description="Helical" evidence="6">
    <location>
        <begin position="135"/>
        <end position="156"/>
    </location>
</feature>
<dbReference type="InterPro" id="IPR003594">
    <property type="entry name" value="HATPase_dom"/>
</dbReference>
<evidence type="ECO:0000256" key="3">
    <source>
        <dbReference type="ARBA" id="ARBA00022679"/>
    </source>
</evidence>
<keyword evidence="4 8" id="KW-0418">Kinase</keyword>
<dbReference type="PANTHER" id="PTHR24421:SF10">
    <property type="entry name" value="NITRATE_NITRITE SENSOR PROTEIN NARQ"/>
    <property type="match status" value="1"/>
</dbReference>